<name>A0A5B2ZCJ9_9GAMM</name>
<keyword evidence="4" id="KW-0862">Zinc</keyword>
<keyword evidence="9" id="KW-1185">Reference proteome</keyword>
<evidence type="ECO:0000256" key="2">
    <source>
        <dbReference type="ARBA" id="ARBA00022723"/>
    </source>
</evidence>
<evidence type="ECO:0000256" key="4">
    <source>
        <dbReference type="ARBA" id="ARBA00022833"/>
    </source>
</evidence>
<keyword evidence="3" id="KW-0378">Hydrolase</keyword>
<dbReference type="Proteomes" id="UP000322165">
    <property type="component" value="Unassembled WGS sequence"/>
</dbReference>
<accession>A0A5B2ZCJ9</accession>
<feature type="region of interest" description="Disordered" evidence="5">
    <location>
        <begin position="390"/>
        <end position="426"/>
    </location>
</feature>
<dbReference type="Gene3D" id="3.40.630.10">
    <property type="entry name" value="Zn peptidases"/>
    <property type="match status" value="1"/>
</dbReference>
<dbReference type="Pfam" id="PF24827">
    <property type="entry name" value="AstE_AspA_cat"/>
    <property type="match status" value="1"/>
</dbReference>
<comment type="caution">
    <text evidence="8">The sequence shown here is derived from an EMBL/GenBank/DDBJ whole genome shotgun (WGS) entry which is preliminary data.</text>
</comment>
<feature type="compositionally biased region" description="Polar residues" evidence="5">
    <location>
        <begin position="390"/>
        <end position="402"/>
    </location>
</feature>
<dbReference type="GO" id="GO:0046872">
    <property type="term" value="F:metal ion binding"/>
    <property type="evidence" value="ECO:0007669"/>
    <property type="project" value="UniProtKB-KW"/>
</dbReference>
<dbReference type="InterPro" id="IPR053138">
    <property type="entry name" value="N-alpha-Ac-DABA_deacetylase"/>
</dbReference>
<evidence type="ECO:0000256" key="6">
    <source>
        <dbReference type="SAM" id="SignalP"/>
    </source>
</evidence>
<feature type="compositionally biased region" description="Acidic residues" evidence="5">
    <location>
        <begin position="406"/>
        <end position="426"/>
    </location>
</feature>
<evidence type="ECO:0000313" key="9">
    <source>
        <dbReference type="Proteomes" id="UP000322165"/>
    </source>
</evidence>
<sequence length="426" mass="45398">MRHLFCGLSLAFTLVGAAPQAPAVAQDYPIDPPGGGEAERRLPPIGIVAPDLLAEQAPPLVTPLAILDRLVVPGTRMQLEWRPAGGISNAEIPSPVIVARGALPGPVLCLTAGVHGDEINGVETVRRLAHSVDPTRLSGTVIGVPIVNVFGYSRGSRYLPDRRDLNRYFPGSPRGSIASRIAWSFFQDIVRHCDMLVDFHTGSFERSNLPQVRADLTRPEVLEFSRGFGDTVVLHSPGNRGMLRVAATAAGIPAVTFEAGAPQRLEPAEIAESVAAIERLMVKLGMVEAPEAPEGVGVVEPALLADEPEPAPIFLDSRWVRVNSAGMLISEVALGQRVLAGQRLGRVIDPVANTERYLLAPVAGRVIGMALNQVVLPGYAAFHLGTETSEQQAVQEAVTPSNGDPIGEDPEDRPEPADPQDGEDYE</sequence>
<reference evidence="8 9" key="2">
    <citation type="submission" date="2019-09" db="EMBL/GenBank/DDBJ databases">
        <authorList>
            <person name="Mazur A."/>
        </authorList>
    </citation>
    <scope>NUCLEOTIDE SEQUENCE [LARGE SCALE GENOMIC DNA]</scope>
    <source>
        <strain evidence="8 9">3729k</strain>
    </source>
</reference>
<evidence type="ECO:0000259" key="7">
    <source>
        <dbReference type="Pfam" id="PF24827"/>
    </source>
</evidence>
<protein>
    <submittedName>
        <fullName evidence="8">Succinylglutamate desuccinylase/aspartoacylase family protein</fullName>
    </submittedName>
</protein>
<reference evidence="8 9" key="1">
    <citation type="submission" date="2019-09" db="EMBL/GenBank/DDBJ databases">
        <title>Arenimonas chukotkensis sp. nov., a bacterium isolated from Chukotka hot spring, Arctic region, Russia.</title>
        <authorList>
            <person name="Zayulina K.S."/>
            <person name="Prokofeva M.I."/>
            <person name="Elcheninov A.G."/>
            <person name="Novikov A."/>
            <person name="Kochetkova T.V."/>
            <person name="Kublanov I.V."/>
        </authorList>
    </citation>
    <scope>NUCLEOTIDE SEQUENCE [LARGE SCALE GENOMIC DNA]</scope>
    <source>
        <strain evidence="8 9">3729k</strain>
    </source>
</reference>
<evidence type="ECO:0000256" key="5">
    <source>
        <dbReference type="SAM" id="MobiDB-lite"/>
    </source>
</evidence>
<dbReference type="GO" id="GO:0016788">
    <property type="term" value="F:hydrolase activity, acting on ester bonds"/>
    <property type="evidence" value="ECO:0007669"/>
    <property type="project" value="InterPro"/>
</dbReference>
<feature type="signal peptide" evidence="6">
    <location>
        <begin position="1"/>
        <end position="25"/>
    </location>
</feature>
<evidence type="ECO:0000256" key="1">
    <source>
        <dbReference type="ARBA" id="ARBA00001947"/>
    </source>
</evidence>
<dbReference type="PANTHER" id="PTHR37326:SF2">
    <property type="entry name" value="SUCCINYLGLUTAMATE DESUCCINYLASE_ASPARTOACYLASE FAMILY PROTEIN"/>
    <property type="match status" value="1"/>
</dbReference>
<dbReference type="InterPro" id="IPR055438">
    <property type="entry name" value="AstE_AspA_cat"/>
</dbReference>
<dbReference type="RefSeq" id="WP_149859910.1">
    <property type="nucleotide sequence ID" value="NZ_VUOD01000002.1"/>
</dbReference>
<organism evidence="8 9">
    <name type="scientific">Arenimonas fontis</name>
    <dbReference type="NCBI Taxonomy" id="2608255"/>
    <lineage>
        <taxon>Bacteria</taxon>
        <taxon>Pseudomonadati</taxon>
        <taxon>Pseudomonadota</taxon>
        <taxon>Gammaproteobacteria</taxon>
        <taxon>Lysobacterales</taxon>
        <taxon>Lysobacteraceae</taxon>
        <taxon>Arenimonas</taxon>
    </lineage>
</organism>
<evidence type="ECO:0000256" key="3">
    <source>
        <dbReference type="ARBA" id="ARBA00022801"/>
    </source>
</evidence>
<gene>
    <name evidence="8" type="ORF">F0415_04110</name>
</gene>
<comment type="cofactor">
    <cofactor evidence="1">
        <name>Zn(2+)</name>
        <dbReference type="ChEBI" id="CHEBI:29105"/>
    </cofactor>
</comment>
<dbReference type="SUPFAM" id="SSF53187">
    <property type="entry name" value="Zn-dependent exopeptidases"/>
    <property type="match status" value="1"/>
</dbReference>
<proteinExistence type="predicted"/>
<keyword evidence="2" id="KW-0479">Metal-binding</keyword>
<dbReference type="AlphaFoldDB" id="A0A5B2ZCJ9"/>
<evidence type="ECO:0000313" key="8">
    <source>
        <dbReference type="EMBL" id="KAA2285809.1"/>
    </source>
</evidence>
<dbReference type="EMBL" id="VUOD01000002">
    <property type="protein sequence ID" value="KAA2285809.1"/>
    <property type="molecule type" value="Genomic_DNA"/>
</dbReference>
<feature type="chain" id="PRO_5022895871" evidence="6">
    <location>
        <begin position="26"/>
        <end position="426"/>
    </location>
</feature>
<keyword evidence="6" id="KW-0732">Signal</keyword>
<dbReference type="CDD" id="cd06251">
    <property type="entry name" value="M14_ASTE_ASPA-like"/>
    <property type="match status" value="1"/>
</dbReference>
<dbReference type="PANTHER" id="PTHR37326">
    <property type="entry name" value="BLL3975 PROTEIN"/>
    <property type="match status" value="1"/>
</dbReference>
<feature type="domain" description="Succinylglutamate desuccinylase/Aspartoacylase catalytic" evidence="7">
    <location>
        <begin position="104"/>
        <end position="281"/>
    </location>
</feature>